<sequence>MTSTRIVALLAVLPAILAKPMTDWPSLSRVRSDRDCVVLVYEKKHCHGHLLFVNDKINDPDILGKHADCWHWDGIPGMSIKVKCRVKGSTPDWEPDTHWTDAVSTNEHDEELGSNGLPNDPKDSPPWEE</sequence>
<evidence type="ECO:0000313" key="4">
    <source>
        <dbReference type="Proteomes" id="UP000215453"/>
    </source>
</evidence>
<feature type="region of interest" description="Disordered" evidence="1">
    <location>
        <begin position="89"/>
        <end position="129"/>
    </location>
</feature>
<dbReference type="EMBL" id="LT882686">
    <property type="protein sequence ID" value="SMY29191.1"/>
    <property type="molecule type" value="Genomic_DNA"/>
</dbReference>
<feature type="compositionally biased region" description="Basic and acidic residues" evidence="1">
    <location>
        <begin position="120"/>
        <end position="129"/>
    </location>
</feature>
<name>A0A1Y6M2H5_ZYMTR</name>
<accession>A0A1Y6M2H5</accession>
<feature type="chain" id="PRO_5013029094" evidence="2">
    <location>
        <begin position="19"/>
        <end position="129"/>
    </location>
</feature>
<dbReference type="AlphaFoldDB" id="A0A1Y6M2H5"/>
<evidence type="ECO:0000256" key="1">
    <source>
        <dbReference type="SAM" id="MobiDB-lite"/>
    </source>
</evidence>
<protein>
    <submittedName>
        <fullName evidence="3">Uncharacterized protein</fullName>
    </submittedName>
</protein>
<evidence type="ECO:0000256" key="2">
    <source>
        <dbReference type="SAM" id="SignalP"/>
    </source>
</evidence>
<dbReference type="Proteomes" id="UP000215453">
    <property type="component" value="Chromosome 11"/>
</dbReference>
<gene>
    <name evidence="3" type="ORF">ZT1A5_G10638</name>
</gene>
<evidence type="ECO:0000313" key="3">
    <source>
        <dbReference type="EMBL" id="SMY29191.1"/>
    </source>
</evidence>
<feature type="signal peptide" evidence="2">
    <location>
        <begin position="1"/>
        <end position="18"/>
    </location>
</feature>
<proteinExistence type="predicted"/>
<keyword evidence="2" id="KW-0732">Signal</keyword>
<organism evidence="3 4">
    <name type="scientific">Zymoseptoria tritici ST99CH_1A5</name>
    <dbReference type="NCBI Taxonomy" id="1276529"/>
    <lineage>
        <taxon>Eukaryota</taxon>
        <taxon>Fungi</taxon>
        <taxon>Dikarya</taxon>
        <taxon>Ascomycota</taxon>
        <taxon>Pezizomycotina</taxon>
        <taxon>Dothideomycetes</taxon>
        <taxon>Dothideomycetidae</taxon>
        <taxon>Mycosphaerellales</taxon>
        <taxon>Mycosphaerellaceae</taxon>
        <taxon>Zymoseptoria</taxon>
    </lineage>
</organism>
<reference evidence="3 4" key="1">
    <citation type="submission" date="2016-10" db="EMBL/GenBank/DDBJ databases">
        <authorList>
            <person name="Varghese N."/>
        </authorList>
    </citation>
    <scope>NUCLEOTIDE SEQUENCE [LARGE SCALE GENOMIC DNA]</scope>
</reference>